<evidence type="ECO:0000313" key="1">
    <source>
        <dbReference type="EMBL" id="PMD54857.1"/>
    </source>
</evidence>
<dbReference type="PANTHER" id="PTHR38111:SF2">
    <property type="entry name" value="FINGER DOMAIN PROTEIN, PUTATIVE (AFU_ORTHOLOGUE AFUA_1G01560)-RELATED"/>
    <property type="match status" value="1"/>
</dbReference>
<dbReference type="InParanoid" id="A0A2J6SVS4"/>
<dbReference type="AlphaFoldDB" id="A0A2J6SVS4"/>
<evidence type="ECO:0008006" key="3">
    <source>
        <dbReference type="Google" id="ProtNLM"/>
    </source>
</evidence>
<dbReference type="EMBL" id="KZ613856">
    <property type="protein sequence ID" value="PMD54857.1"/>
    <property type="molecule type" value="Genomic_DNA"/>
</dbReference>
<dbReference type="RefSeq" id="XP_024731761.1">
    <property type="nucleotide sequence ID" value="XM_024887899.1"/>
</dbReference>
<evidence type="ECO:0000313" key="2">
    <source>
        <dbReference type="Proteomes" id="UP000235371"/>
    </source>
</evidence>
<dbReference type="OrthoDB" id="5126878at2759"/>
<dbReference type="Proteomes" id="UP000235371">
    <property type="component" value="Unassembled WGS sequence"/>
</dbReference>
<reference evidence="1 2" key="1">
    <citation type="submission" date="2016-04" db="EMBL/GenBank/DDBJ databases">
        <title>A degradative enzymes factory behind the ericoid mycorrhizal symbiosis.</title>
        <authorList>
            <consortium name="DOE Joint Genome Institute"/>
            <person name="Martino E."/>
            <person name="Morin E."/>
            <person name="Grelet G."/>
            <person name="Kuo A."/>
            <person name="Kohler A."/>
            <person name="Daghino S."/>
            <person name="Barry K."/>
            <person name="Choi C."/>
            <person name="Cichocki N."/>
            <person name="Clum A."/>
            <person name="Copeland A."/>
            <person name="Hainaut M."/>
            <person name="Haridas S."/>
            <person name="Labutti K."/>
            <person name="Lindquist E."/>
            <person name="Lipzen A."/>
            <person name="Khouja H.-R."/>
            <person name="Murat C."/>
            <person name="Ohm R."/>
            <person name="Olson A."/>
            <person name="Spatafora J."/>
            <person name="Veneault-Fourrey C."/>
            <person name="Henrissat B."/>
            <person name="Grigoriev I."/>
            <person name="Martin F."/>
            <person name="Perotto S."/>
        </authorList>
    </citation>
    <scope>NUCLEOTIDE SEQUENCE [LARGE SCALE GENOMIC DNA]</scope>
    <source>
        <strain evidence="1 2">E</strain>
    </source>
</reference>
<protein>
    <recommendedName>
        <fullName evidence="3">Transcription factor domain-containing protein</fullName>
    </recommendedName>
</protein>
<accession>A0A2J6SVS4</accession>
<organism evidence="1 2">
    <name type="scientific">Hyaloscypha bicolor E</name>
    <dbReference type="NCBI Taxonomy" id="1095630"/>
    <lineage>
        <taxon>Eukaryota</taxon>
        <taxon>Fungi</taxon>
        <taxon>Dikarya</taxon>
        <taxon>Ascomycota</taxon>
        <taxon>Pezizomycotina</taxon>
        <taxon>Leotiomycetes</taxon>
        <taxon>Helotiales</taxon>
        <taxon>Hyaloscyphaceae</taxon>
        <taxon>Hyaloscypha</taxon>
        <taxon>Hyaloscypha bicolor</taxon>
    </lineage>
</organism>
<dbReference type="PANTHER" id="PTHR38111">
    <property type="entry name" value="ZN(2)-C6 FUNGAL-TYPE DOMAIN-CONTAINING PROTEIN-RELATED"/>
    <property type="match status" value="1"/>
</dbReference>
<proteinExistence type="predicted"/>
<dbReference type="GeneID" id="36595975"/>
<name>A0A2J6SVS4_9HELO</name>
<dbReference type="InterPro" id="IPR053178">
    <property type="entry name" value="Osmoadaptation_assoc"/>
</dbReference>
<dbReference type="STRING" id="1095630.A0A2J6SVS4"/>
<keyword evidence="2" id="KW-1185">Reference proteome</keyword>
<gene>
    <name evidence="1" type="ORF">K444DRAFT_696019</name>
</gene>
<sequence>YAKEYLLRGGSVDTALQNLQLSDLCASVQSKSGAHLLHLTILSLATIFFGTRHRNTSITTPGYLLHGIALKQLNTALSDPQCQFRDDVLHSAMSLVLLEAFVPT</sequence>
<feature type="non-terminal residue" evidence="1">
    <location>
        <position position="1"/>
    </location>
</feature>